<feature type="compositionally biased region" description="Polar residues" evidence="1">
    <location>
        <begin position="510"/>
        <end position="520"/>
    </location>
</feature>
<keyword evidence="4" id="KW-1185">Reference proteome</keyword>
<dbReference type="EMBL" id="JANBPK010001092">
    <property type="protein sequence ID" value="KAJ2925999.1"/>
    <property type="molecule type" value="Genomic_DNA"/>
</dbReference>
<organism evidence="3 4">
    <name type="scientific">Candolleomyces eurysporus</name>
    <dbReference type="NCBI Taxonomy" id="2828524"/>
    <lineage>
        <taxon>Eukaryota</taxon>
        <taxon>Fungi</taxon>
        <taxon>Dikarya</taxon>
        <taxon>Basidiomycota</taxon>
        <taxon>Agaricomycotina</taxon>
        <taxon>Agaricomycetes</taxon>
        <taxon>Agaricomycetidae</taxon>
        <taxon>Agaricales</taxon>
        <taxon>Agaricineae</taxon>
        <taxon>Psathyrellaceae</taxon>
        <taxon>Candolleomyces</taxon>
    </lineage>
</organism>
<feature type="domain" description="Phosphatidate phosphatase APP1 catalytic" evidence="2">
    <location>
        <begin position="259"/>
        <end position="410"/>
    </location>
</feature>
<feature type="region of interest" description="Disordered" evidence="1">
    <location>
        <begin position="452"/>
        <end position="482"/>
    </location>
</feature>
<dbReference type="Proteomes" id="UP001140091">
    <property type="component" value="Unassembled WGS sequence"/>
</dbReference>
<evidence type="ECO:0000313" key="3">
    <source>
        <dbReference type="EMBL" id="KAJ2925999.1"/>
    </source>
</evidence>
<evidence type="ECO:0000313" key="4">
    <source>
        <dbReference type="Proteomes" id="UP001140091"/>
    </source>
</evidence>
<dbReference type="InterPro" id="IPR019236">
    <property type="entry name" value="APP1_cat"/>
</dbReference>
<comment type="caution">
    <text evidence="3">The sequence shown here is derived from an EMBL/GenBank/DDBJ whole genome shotgun (WGS) entry which is preliminary data.</text>
</comment>
<feature type="non-terminal residue" evidence="3">
    <location>
        <position position="610"/>
    </location>
</feature>
<dbReference type="PANTHER" id="PTHR28208:SF3">
    <property type="entry name" value="PHOSPHATIDATE PHOSPHATASE APP1"/>
    <property type="match status" value="1"/>
</dbReference>
<evidence type="ECO:0000256" key="1">
    <source>
        <dbReference type="SAM" id="MobiDB-lite"/>
    </source>
</evidence>
<feature type="region of interest" description="Disordered" evidence="1">
    <location>
        <begin position="503"/>
        <end position="525"/>
    </location>
</feature>
<sequence length="610" mass="68092">MSRSQRAFIRVAKGFAALPKLTTQSQSSSQTSLVAPEPVPLSKSTEDLLNQIHLPPRPDEIKDGYDTDALDREFRRARLDSDTDTSTSDLVSALKNAEDRAGSMVQASSDLVPDSELVQRWHANLETRLQPFWSSVIANRPVRLHLFATPHQDPSLPSTDDHHKPLASVEVMTESDGAFQAKFVVKWDDLCHHPRALHIAFGEAVEEHTLVVVAELLKPQPVETSGYAQYQSSRKMQQQQATNLSTTSRVQIPITHCPIRVISDIDDTVKDSGILNGARAVFHNVFVKDLGDCVVPGMGEWYTSMWKQGIRFHYVSNGPFEYLSVLNDFFPLSKLPPGSIKLRSFAGRSLFNGFFSAPAARKRAGVEDILKAFPETRFFLVGDSGEQDLELYAELSHLYPNNVLGVFIRDVTTKEGVTDPVDDPTGWNALAIQQNTNTQQLIDISSEAALNSDIPSPTSYRPRPPNSRRSVSSVLSGVGKKSTNSISSLWSYKDRPDYDGGRMDEVAGHFSSTSGSNNDSYDGKLADDKTQGTWRRVELHVVLEWFQCYFGSAETHSTARRALVELWRDPFLELVVLFALPYLRFSQQKTCVEVTKDGDELLCVFPSIWR</sequence>
<reference evidence="3" key="1">
    <citation type="submission" date="2022-06" db="EMBL/GenBank/DDBJ databases">
        <title>Genome Sequence of Candolleomyces eurysporus.</title>
        <authorList>
            <person name="Buettner E."/>
        </authorList>
    </citation>
    <scope>NUCLEOTIDE SEQUENCE</scope>
    <source>
        <strain evidence="3">VTCC 930004</strain>
    </source>
</reference>
<dbReference type="GO" id="GO:0008195">
    <property type="term" value="F:phosphatidate phosphatase activity"/>
    <property type="evidence" value="ECO:0007669"/>
    <property type="project" value="InterPro"/>
</dbReference>
<dbReference type="GO" id="GO:0030479">
    <property type="term" value="C:actin cortical patch"/>
    <property type="evidence" value="ECO:0007669"/>
    <property type="project" value="TreeGrafter"/>
</dbReference>
<evidence type="ECO:0000259" key="2">
    <source>
        <dbReference type="Pfam" id="PF09949"/>
    </source>
</evidence>
<dbReference type="InterPro" id="IPR052935">
    <property type="entry name" value="Mg2+_PAP"/>
</dbReference>
<dbReference type="PANTHER" id="PTHR28208">
    <property type="entry name" value="PHOSPHATIDATE PHOSPHATASE APP1"/>
    <property type="match status" value="1"/>
</dbReference>
<dbReference type="Pfam" id="PF09949">
    <property type="entry name" value="APP1_cat"/>
    <property type="match status" value="1"/>
</dbReference>
<name>A0A9W8J230_9AGAR</name>
<proteinExistence type="predicted"/>
<feature type="compositionally biased region" description="Low complexity" evidence="1">
    <location>
        <begin position="455"/>
        <end position="473"/>
    </location>
</feature>
<accession>A0A9W8J230</accession>
<protein>
    <recommendedName>
        <fullName evidence="2">Phosphatidate phosphatase APP1 catalytic domain-containing protein</fullName>
    </recommendedName>
</protein>
<dbReference type="AlphaFoldDB" id="A0A9W8J230"/>
<dbReference type="OrthoDB" id="2117591at2759"/>
<dbReference type="SUPFAM" id="SSF56784">
    <property type="entry name" value="HAD-like"/>
    <property type="match status" value="1"/>
</dbReference>
<gene>
    <name evidence="3" type="ORF">H1R20_g11106</name>
</gene>
<dbReference type="InterPro" id="IPR036412">
    <property type="entry name" value="HAD-like_sf"/>
</dbReference>